<evidence type="ECO:0000256" key="4">
    <source>
        <dbReference type="ARBA" id="ARBA00023002"/>
    </source>
</evidence>
<dbReference type="SUPFAM" id="SSF55469">
    <property type="entry name" value="FMN-dependent nitroreductase-like"/>
    <property type="match status" value="1"/>
</dbReference>
<reference evidence="7 8" key="1">
    <citation type="submission" date="2017-05" db="EMBL/GenBank/DDBJ databases">
        <title>The Genome Sequence of Enterococcus sp. 8G7_MSG3316.</title>
        <authorList>
            <consortium name="The Broad Institute Genomics Platform"/>
            <consortium name="The Broad Institute Genomic Center for Infectious Diseases"/>
            <person name="Earl A."/>
            <person name="Manson A."/>
            <person name="Schwartman J."/>
            <person name="Gilmore M."/>
            <person name="Abouelleil A."/>
            <person name="Cao P."/>
            <person name="Chapman S."/>
            <person name="Cusick C."/>
            <person name="Shea T."/>
            <person name="Young S."/>
            <person name="Neafsey D."/>
            <person name="Nusbaum C."/>
            <person name="Birren B."/>
        </authorList>
    </citation>
    <scope>NUCLEOTIDE SEQUENCE [LARGE SCALE GENOMIC DNA]</scope>
    <source>
        <strain evidence="7 8">8G7_MSG3316</strain>
    </source>
</reference>
<keyword evidence="5" id="KW-0521">NADP</keyword>
<dbReference type="InterPro" id="IPR016446">
    <property type="entry name" value="Flavin_OxRdtase_Frp"/>
</dbReference>
<protein>
    <recommendedName>
        <fullName evidence="6">Nitroreductase domain-containing protein</fullName>
    </recommendedName>
</protein>
<keyword evidence="2 5" id="KW-0285">Flavoprotein</keyword>
<evidence type="ECO:0000256" key="2">
    <source>
        <dbReference type="ARBA" id="ARBA00022630"/>
    </source>
</evidence>
<gene>
    <name evidence="7" type="ORF">A5886_000828</name>
</gene>
<dbReference type="CDD" id="cd02146">
    <property type="entry name" value="NfsA-like"/>
    <property type="match status" value="1"/>
</dbReference>
<organism evidence="7 8">
    <name type="scientific">Candidatus Enterococcus testudinis</name>
    <dbReference type="NCBI Taxonomy" id="1834191"/>
    <lineage>
        <taxon>Bacteria</taxon>
        <taxon>Bacillati</taxon>
        <taxon>Bacillota</taxon>
        <taxon>Bacilli</taxon>
        <taxon>Lactobacillales</taxon>
        <taxon>Enterococcaceae</taxon>
        <taxon>Enterococcus</taxon>
    </lineage>
</organism>
<dbReference type="GO" id="GO:0016491">
    <property type="term" value="F:oxidoreductase activity"/>
    <property type="evidence" value="ECO:0007669"/>
    <property type="project" value="UniProtKB-UniRule"/>
</dbReference>
<evidence type="ECO:0000313" key="8">
    <source>
        <dbReference type="Proteomes" id="UP000195043"/>
    </source>
</evidence>
<sequence>MDIFNQLINHTSVRHFKPEPLSDKCKAELVKVAQSGASSNFVQAYSIIEIKDPQKLAAIEHIAGAPNYITQTGVFYLFVADLYKHQQLLEQADLSNHALTTMEPFIVSVVDTTIAAQNMVAYAETQGLGICYIGGIRNDLPAIAQLVGLPKLTFPLFGLTIGYPESRNEVKARLPQAAILSTDHYQPLTKQIVDQYNQTTAAYYAHRGSNQQETNWQTKMTEFFREPRRPDVADFMKSQGFTGDFPD</sequence>
<comment type="caution">
    <text evidence="7">The sequence shown here is derived from an EMBL/GenBank/DDBJ whole genome shotgun (WGS) entry which is preliminary data.</text>
</comment>
<keyword evidence="3 5" id="KW-0288">FMN</keyword>
<dbReference type="InterPro" id="IPR029479">
    <property type="entry name" value="Nitroreductase"/>
</dbReference>
<dbReference type="RefSeq" id="WP_086273777.1">
    <property type="nucleotide sequence ID" value="NZ_NGKU01000001.1"/>
</dbReference>
<feature type="domain" description="Nitroreductase" evidence="6">
    <location>
        <begin position="10"/>
        <end position="163"/>
    </location>
</feature>
<dbReference type="PIRSF" id="PIRSF005426">
    <property type="entry name" value="Frp"/>
    <property type="match status" value="1"/>
</dbReference>
<dbReference type="InterPro" id="IPR000415">
    <property type="entry name" value="Nitroreductase-like"/>
</dbReference>
<dbReference type="Pfam" id="PF00881">
    <property type="entry name" value="Nitroreductase"/>
    <property type="match status" value="1"/>
</dbReference>
<dbReference type="Proteomes" id="UP000195043">
    <property type="component" value="Unassembled WGS sequence"/>
</dbReference>
<dbReference type="EMBL" id="NGKU01000001">
    <property type="protein sequence ID" value="OTN75752.1"/>
    <property type="molecule type" value="Genomic_DNA"/>
</dbReference>
<name>A0A242A473_9ENTE</name>
<keyword evidence="4 5" id="KW-0560">Oxidoreductase</keyword>
<evidence type="ECO:0000256" key="1">
    <source>
        <dbReference type="ARBA" id="ARBA00008366"/>
    </source>
</evidence>
<evidence type="ECO:0000256" key="3">
    <source>
        <dbReference type="ARBA" id="ARBA00022643"/>
    </source>
</evidence>
<keyword evidence="8" id="KW-1185">Reference proteome</keyword>
<dbReference type="STRING" id="1834191.A5886_000828"/>
<dbReference type="PANTHER" id="PTHR43425:SF3">
    <property type="entry name" value="NADPH-DEPENDENT OXIDOREDUCTASE"/>
    <property type="match status" value="1"/>
</dbReference>
<dbReference type="OrthoDB" id="9775805at2"/>
<proteinExistence type="inferred from homology"/>
<evidence type="ECO:0000256" key="5">
    <source>
        <dbReference type="PIRNR" id="PIRNR005426"/>
    </source>
</evidence>
<dbReference type="AlphaFoldDB" id="A0A242A473"/>
<comment type="similarity">
    <text evidence="1 5">Belongs to the flavin oxidoreductase frp family.</text>
</comment>
<dbReference type="PANTHER" id="PTHR43425">
    <property type="entry name" value="OXYGEN-INSENSITIVE NADPH NITROREDUCTASE"/>
    <property type="match status" value="1"/>
</dbReference>
<evidence type="ECO:0000259" key="6">
    <source>
        <dbReference type="Pfam" id="PF00881"/>
    </source>
</evidence>
<evidence type="ECO:0000313" key="7">
    <source>
        <dbReference type="EMBL" id="OTN75752.1"/>
    </source>
</evidence>
<accession>A0A242A473</accession>
<dbReference type="Gene3D" id="3.40.109.10">
    <property type="entry name" value="NADH Oxidase"/>
    <property type="match status" value="1"/>
</dbReference>